<dbReference type="Proteomes" id="UP000887580">
    <property type="component" value="Unplaced"/>
</dbReference>
<proteinExistence type="predicted"/>
<sequence>MSKRPRRSVSSPSTIIQFEASTSSNFVPTNISNNDEEMVQKIEALESLLLKVFDENDAMKANVEEIKAEIIKVKEMKDKGNQKLVELEAILKPRRQKIHAGVVFHRTPEMLAENIQVRLSSEVATFSLKHYINFDMEDRALEEVAKHIAIRMFEQLIPNGCTLANFSTSSSPKNGYITIPNNLFDELAEKLVQFTQGHKDHNLKRELLLRINYGLEDKIKRARKLKRKTEALTTSQIIDVINMFS</sequence>
<reference evidence="2" key="1">
    <citation type="submission" date="2022-11" db="UniProtKB">
        <authorList>
            <consortium name="WormBaseParasite"/>
        </authorList>
    </citation>
    <scope>IDENTIFICATION</scope>
</reference>
<organism evidence="1 2">
    <name type="scientific">Panagrolaimus sp. PS1159</name>
    <dbReference type="NCBI Taxonomy" id="55785"/>
    <lineage>
        <taxon>Eukaryota</taxon>
        <taxon>Metazoa</taxon>
        <taxon>Ecdysozoa</taxon>
        <taxon>Nematoda</taxon>
        <taxon>Chromadorea</taxon>
        <taxon>Rhabditida</taxon>
        <taxon>Tylenchina</taxon>
        <taxon>Panagrolaimomorpha</taxon>
        <taxon>Panagrolaimoidea</taxon>
        <taxon>Panagrolaimidae</taxon>
        <taxon>Panagrolaimus</taxon>
    </lineage>
</organism>
<evidence type="ECO:0000313" key="2">
    <source>
        <dbReference type="WBParaSite" id="PS1159_v2.g9628.t1"/>
    </source>
</evidence>
<evidence type="ECO:0000313" key="1">
    <source>
        <dbReference type="Proteomes" id="UP000887580"/>
    </source>
</evidence>
<protein>
    <submittedName>
        <fullName evidence="2">Uncharacterized protein</fullName>
    </submittedName>
</protein>
<dbReference type="WBParaSite" id="PS1159_v2.g9628.t1">
    <property type="protein sequence ID" value="PS1159_v2.g9628.t1"/>
    <property type="gene ID" value="PS1159_v2.g9628"/>
</dbReference>
<accession>A0AC35GX14</accession>
<name>A0AC35GX14_9BILA</name>